<feature type="domain" description="PH" evidence="5">
    <location>
        <begin position="171"/>
        <end position="265"/>
    </location>
</feature>
<name>A0A7M5XID4_9CNID</name>
<evidence type="ECO:0000256" key="3">
    <source>
        <dbReference type="SAM" id="MobiDB-lite"/>
    </source>
</evidence>
<dbReference type="EnsemblMetazoa" id="CLYHEMT023458.1">
    <property type="protein sequence ID" value="CLYHEMP023458.1"/>
    <property type="gene ID" value="CLYHEMG023458"/>
</dbReference>
<dbReference type="PROSITE" id="PS50001">
    <property type="entry name" value="SH2"/>
    <property type="match status" value="1"/>
</dbReference>
<dbReference type="AlphaFoldDB" id="A0A7M5XID4"/>
<dbReference type="InterPro" id="IPR001849">
    <property type="entry name" value="PH_domain"/>
</dbReference>
<dbReference type="InterPro" id="IPR036860">
    <property type="entry name" value="SH2_dom_sf"/>
</dbReference>
<dbReference type="Pfam" id="PF00169">
    <property type="entry name" value="PH"/>
    <property type="match status" value="1"/>
</dbReference>
<dbReference type="RefSeq" id="XP_066914713.1">
    <property type="nucleotide sequence ID" value="XM_067058612.1"/>
</dbReference>
<dbReference type="PROSITE" id="PS50003">
    <property type="entry name" value="PH_DOMAIN"/>
    <property type="match status" value="1"/>
</dbReference>
<dbReference type="SMART" id="SM00233">
    <property type="entry name" value="PH"/>
    <property type="match status" value="1"/>
</dbReference>
<reference evidence="6" key="1">
    <citation type="submission" date="2021-01" db="UniProtKB">
        <authorList>
            <consortium name="EnsemblMetazoa"/>
        </authorList>
    </citation>
    <scope>IDENTIFICATION</scope>
</reference>
<dbReference type="FunFam" id="2.30.29.30:FF:000286">
    <property type="entry name" value="PH-protein kinase domain containing protein"/>
    <property type="match status" value="1"/>
</dbReference>
<accession>A0A7M5XID4</accession>
<dbReference type="Proteomes" id="UP000594262">
    <property type="component" value="Unplaced"/>
</dbReference>
<feature type="compositionally biased region" description="Polar residues" evidence="3">
    <location>
        <begin position="14"/>
        <end position="27"/>
    </location>
</feature>
<dbReference type="Pfam" id="PF00017">
    <property type="entry name" value="SH2"/>
    <property type="match status" value="1"/>
</dbReference>
<dbReference type="OrthoDB" id="6019389at2759"/>
<feature type="region of interest" description="Disordered" evidence="3">
    <location>
        <begin position="1"/>
        <end position="28"/>
    </location>
</feature>
<organism evidence="6 7">
    <name type="scientific">Clytia hemisphaerica</name>
    <dbReference type="NCBI Taxonomy" id="252671"/>
    <lineage>
        <taxon>Eukaryota</taxon>
        <taxon>Metazoa</taxon>
        <taxon>Cnidaria</taxon>
        <taxon>Hydrozoa</taxon>
        <taxon>Hydroidolina</taxon>
        <taxon>Leptothecata</taxon>
        <taxon>Obeliida</taxon>
        <taxon>Clytiidae</taxon>
        <taxon>Clytia</taxon>
    </lineage>
</organism>
<keyword evidence="1 2" id="KW-0727">SH2 domain</keyword>
<evidence type="ECO:0000259" key="4">
    <source>
        <dbReference type="PROSITE" id="PS50001"/>
    </source>
</evidence>
<keyword evidence="7" id="KW-1185">Reference proteome</keyword>
<evidence type="ECO:0000313" key="7">
    <source>
        <dbReference type="Proteomes" id="UP000594262"/>
    </source>
</evidence>
<dbReference type="PRINTS" id="PR00401">
    <property type="entry name" value="SH2DOMAIN"/>
</dbReference>
<dbReference type="InterPro" id="IPR000980">
    <property type="entry name" value="SH2"/>
</dbReference>
<evidence type="ECO:0000256" key="1">
    <source>
        <dbReference type="ARBA" id="ARBA00022999"/>
    </source>
</evidence>
<dbReference type="PANTHER" id="PTHR14336:SF15">
    <property type="entry name" value="DUAL ADAPTER FOR PHOSPHOTYROSINE AND 3-PHOSPHOTYROSINE AND 3-PHOSPHOINOSITIDE"/>
    <property type="match status" value="1"/>
</dbReference>
<feature type="domain" description="SH2" evidence="4">
    <location>
        <begin position="41"/>
        <end position="138"/>
    </location>
</feature>
<evidence type="ECO:0008006" key="8">
    <source>
        <dbReference type="Google" id="ProtNLM"/>
    </source>
</evidence>
<dbReference type="SUPFAM" id="SSF55550">
    <property type="entry name" value="SH2 domain"/>
    <property type="match status" value="1"/>
</dbReference>
<dbReference type="Gene3D" id="3.30.505.10">
    <property type="entry name" value="SH2 domain"/>
    <property type="match status" value="1"/>
</dbReference>
<sequence length="272" mass="31610">MAYPRRPYEKVTVGQENQRPNNPSPFSSGLHRIDSFEDIKWFHGELDRTAAESLLLQTNIIESTYLLRKSPRHDGYSVSVKCQGKVIKHFVLSYDNRIHEYKFGNASFGSLQDLLGHFESCPILTKENDVPVTLIHPYCKGEEPETYDTVDGHAEAGRGTFEVKERQSTAVASKGGYLTKRGGVVKSWKKRWFKSERNTLSYYENSETEKPIRKLDLTEAIDVGEDRIDDKDCFKLRFPQRTFYLVAESPSDTKEWIDHFKWKMDYYKDQET</sequence>
<evidence type="ECO:0000256" key="2">
    <source>
        <dbReference type="PROSITE-ProRule" id="PRU00191"/>
    </source>
</evidence>
<dbReference type="PANTHER" id="PTHR14336">
    <property type="entry name" value="TANDEM PH DOMAIN CONTAINING PROTEIN"/>
    <property type="match status" value="1"/>
</dbReference>
<protein>
    <recommendedName>
        <fullName evidence="8">Dual adapter for phosphotyrosine and 3-phosphotyrosine and 3-phosphoinositide</fullName>
    </recommendedName>
</protein>
<dbReference type="Gene3D" id="2.30.29.30">
    <property type="entry name" value="Pleckstrin-homology domain (PH domain)/Phosphotyrosine-binding domain (PTB)"/>
    <property type="match status" value="1"/>
</dbReference>
<dbReference type="SUPFAM" id="SSF50729">
    <property type="entry name" value="PH domain-like"/>
    <property type="match status" value="1"/>
</dbReference>
<dbReference type="SMART" id="SM00252">
    <property type="entry name" value="SH2"/>
    <property type="match status" value="1"/>
</dbReference>
<proteinExistence type="predicted"/>
<dbReference type="GeneID" id="136801923"/>
<evidence type="ECO:0000313" key="6">
    <source>
        <dbReference type="EnsemblMetazoa" id="CLYHEMP023458.1"/>
    </source>
</evidence>
<evidence type="ECO:0000259" key="5">
    <source>
        <dbReference type="PROSITE" id="PS50003"/>
    </source>
</evidence>
<dbReference type="InterPro" id="IPR011993">
    <property type="entry name" value="PH-like_dom_sf"/>
</dbReference>
<dbReference type="InterPro" id="IPR051707">
    <property type="entry name" value="PI-Interact_SigTrans_Reg"/>
</dbReference>